<name>A0A427B6T3_ENSVE</name>
<dbReference type="Pfam" id="PF03000">
    <property type="entry name" value="NPH3"/>
    <property type="match status" value="1"/>
</dbReference>
<evidence type="ECO:0000313" key="6">
    <source>
        <dbReference type="EMBL" id="RRT84195.1"/>
    </source>
</evidence>
<dbReference type="AlphaFoldDB" id="A0A427B6T3"/>
<dbReference type="InterPro" id="IPR027356">
    <property type="entry name" value="NPH3_dom"/>
</dbReference>
<keyword evidence="3" id="KW-0175">Coiled coil</keyword>
<dbReference type="GO" id="GO:0016567">
    <property type="term" value="P:protein ubiquitination"/>
    <property type="evidence" value="ECO:0007669"/>
    <property type="project" value="UniProtKB-UniPathway"/>
</dbReference>
<dbReference type="PANTHER" id="PTHR32370">
    <property type="entry name" value="OS12G0117600 PROTEIN"/>
    <property type="match status" value="1"/>
</dbReference>
<proteinExistence type="inferred from homology"/>
<dbReference type="UniPathway" id="UPA00143"/>
<protein>
    <recommendedName>
        <fullName evidence="5">NPH3 domain-containing protein</fullName>
    </recommendedName>
</protein>
<feature type="coiled-coil region" evidence="3">
    <location>
        <begin position="92"/>
        <end position="119"/>
    </location>
</feature>
<dbReference type="EMBL" id="AMZH03000350">
    <property type="protein sequence ID" value="RRT84195.1"/>
    <property type="molecule type" value="Genomic_DNA"/>
</dbReference>
<dbReference type="InterPro" id="IPR043454">
    <property type="entry name" value="NPH3/RPT2-like"/>
</dbReference>
<organism evidence="6 7">
    <name type="scientific">Ensete ventricosum</name>
    <name type="common">Abyssinian banana</name>
    <name type="synonym">Musa ensete</name>
    <dbReference type="NCBI Taxonomy" id="4639"/>
    <lineage>
        <taxon>Eukaryota</taxon>
        <taxon>Viridiplantae</taxon>
        <taxon>Streptophyta</taxon>
        <taxon>Embryophyta</taxon>
        <taxon>Tracheophyta</taxon>
        <taxon>Spermatophyta</taxon>
        <taxon>Magnoliopsida</taxon>
        <taxon>Liliopsida</taxon>
        <taxon>Zingiberales</taxon>
        <taxon>Musaceae</taxon>
        <taxon>Ensete</taxon>
    </lineage>
</organism>
<evidence type="ECO:0000313" key="7">
    <source>
        <dbReference type="Proteomes" id="UP000287651"/>
    </source>
</evidence>
<reference evidence="6 7" key="1">
    <citation type="journal article" date="2014" name="Agronomy (Basel)">
        <title>A Draft Genome Sequence for Ensete ventricosum, the Drought-Tolerant Tree Against Hunger.</title>
        <authorList>
            <person name="Harrison J."/>
            <person name="Moore K.A."/>
            <person name="Paszkiewicz K."/>
            <person name="Jones T."/>
            <person name="Grant M."/>
            <person name="Ambacheew D."/>
            <person name="Muzemil S."/>
            <person name="Studholme D.J."/>
        </authorList>
    </citation>
    <scope>NUCLEOTIDE SEQUENCE [LARGE SCALE GENOMIC DNA]</scope>
</reference>
<comment type="caution">
    <text evidence="6">The sequence shown here is derived from an EMBL/GenBank/DDBJ whole genome shotgun (WGS) entry which is preliminary data.</text>
</comment>
<feature type="region of interest" description="Disordered" evidence="4">
    <location>
        <begin position="119"/>
        <end position="141"/>
    </location>
</feature>
<evidence type="ECO:0000256" key="3">
    <source>
        <dbReference type="SAM" id="Coils"/>
    </source>
</evidence>
<evidence type="ECO:0000256" key="1">
    <source>
        <dbReference type="ARBA" id="ARBA00022786"/>
    </source>
</evidence>
<gene>
    <name evidence="6" type="ORF">B296_00003934</name>
</gene>
<sequence>MYPSQSHPTLSTEERTRLCRCLNYEKLTLEACKDLAKNRRIPPGVAVQALASQKSEIQIQRSMAEASQTPRRIARTTATVDEGVSPDLSDEEQQLRLNMQKMQCRVKELEKVCRNMKGQMAKMAKGKSTSHGSRGRMPRLC</sequence>
<evidence type="ECO:0000256" key="2">
    <source>
        <dbReference type="PROSITE-ProRule" id="PRU00982"/>
    </source>
</evidence>
<dbReference type="PROSITE" id="PS51649">
    <property type="entry name" value="NPH3"/>
    <property type="match status" value="1"/>
</dbReference>
<comment type="similarity">
    <text evidence="2">Belongs to the NPH3 family.</text>
</comment>
<accession>A0A427B6T3</accession>
<dbReference type="Proteomes" id="UP000287651">
    <property type="component" value="Unassembled WGS sequence"/>
</dbReference>
<keyword evidence="1" id="KW-0833">Ubl conjugation pathway</keyword>
<evidence type="ECO:0000256" key="4">
    <source>
        <dbReference type="SAM" id="MobiDB-lite"/>
    </source>
</evidence>
<feature type="domain" description="NPH3" evidence="5">
    <location>
        <begin position="1"/>
        <end position="56"/>
    </location>
</feature>
<evidence type="ECO:0000259" key="5">
    <source>
        <dbReference type="PROSITE" id="PS51649"/>
    </source>
</evidence>